<sequence>MEDFGLSLIIFYGANVKFVLRKAYSTSDYMYMIPNFNGEDFTIVYEYLFKDINILMSCSQFEWN</sequence>
<keyword evidence="2" id="KW-1185">Reference proteome</keyword>
<reference evidence="1" key="1">
    <citation type="submission" date="2023-10" db="EMBL/GenBank/DDBJ databases">
        <authorList>
            <person name="Domelevo Entfellner J.-B."/>
        </authorList>
    </citation>
    <scope>NUCLEOTIDE SEQUENCE</scope>
</reference>
<name>A0AA86T7Z5_9FABA</name>
<protein>
    <submittedName>
        <fullName evidence="1">Uncharacterized protein</fullName>
    </submittedName>
</protein>
<evidence type="ECO:0000313" key="2">
    <source>
        <dbReference type="Proteomes" id="UP001189624"/>
    </source>
</evidence>
<dbReference type="Gramene" id="rna-AYBTSS11_LOCUS20916">
    <property type="protein sequence ID" value="CAJ1965584.1"/>
    <property type="gene ID" value="gene-AYBTSS11_LOCUS20916"/>
</dbReference>
<feature type="non-terminal residue" evidence="1">
    <location>
        <position position="64"/>
    </location>
</feature>
<evidence type="ECO:0000313" key="1">
    <source>
        <dbReference type="EMBL" id="CAJ1965584.1"/>
    </source>
</evidence>
<dbReference type="Proteomes" id="UP001189624">
    <property type="component" value="Chromosome 6"/>
</dbReference>
<accession>A0AA86T7Z5</accession>
<dbReference type="AlphaFoldDB" id="A0AA86T7Z5"/>
<organism evidence="1 2">
    <name type="scientific">Sphenostylis stenocarpa</name>
    <dbReference type="NCBI Taxonomy" id="92480"/>
    <lineage>
        <taxon>Eukaryota</taxon>
        <taxon>Viridiplantae</taxon>
        <taxon>Streptophyta</taxon>
        <taxon>Embryophyta</taxon>
        <taxon>Tracheophyta</taxon>
        <taxon>Spermatophyta</taxon>
        <taxon>Magnoliopsida</taxon>
        <taxon>eudicotyledons</taxon>
        <taxon>Gunneridae</taxon>
        <taxon>Pentapetalae</taxon>
        <taxon>rosids</taxon>
        <taxon>fabids</taxon>
        <taxon>Fabales</taxon>
        <taxon>Fabaceae</taxon>
        <taxon>Papilionoideae</taxon>
        <taxon>50 kb inversion clade</taxon>
        <taxon>NPAAA clade</taxon>
        <taxon>indigoferoid/millettioid clade</taxon>
        <taxon>Phaseoleae</taxon>
        <taxon>Sphenostylis</taxon>
    </lineage>
</organism>
<dbReference type="EMBL" id="OY731403">
    <property type="protein sequence ID" value="CAJ1965584.1"/>
    <property type="molecule type" value="Genomic_DNA"/>
</dbReference>
<proteinExistence type="predicted"/>
<gene>
    <name evidence="1" type="ORF">AYBTSS11_LOCUS20916</name>
</gene>